<feature type="compositionally biased region" description="Low complexity" evidence="1">
    <location>
        <begin position="186"/>
        <end position="204"/>
    </location>
</feature>
<name>A0A9N7TKI8_PLEPL</name>
<organism evidence="2 3">
    <name type="scientific">Pleuronectes platessa</name>
    <name type="common">European plaice</name>
    <dbReference type="NCBI Taxonomy" id="8262"/>
    <lineage>
        <taxon>Eukaryota</taxon>
        <taxon>Metazoa</taxon>
        <taxon>Chordata</taxon>
        <taxon>Craniata</taxon>
        <taxon>Vertebrata</taxon>
        <taxon>Euteleostomi</taxon>
        <taxon>Actinopterygii</taxon>
        <taxon>Neopterygii</taxon>
        <taxon>Teleostei</taxon>
        <taxon>Neoteleostei</taxon>
        <taxon>Acanthomorphata</taxon>
        <taxon>Carangaria</taxon>
        <taxon>Pleuronectiformes</taxon>
        <taxon>Pleuronectoidei</taxon>
        <taxon>Pleuronectidae</taxon>
        <taxon>Pleuronectes</taxon>
    </lineage>
</organism>
<accession>A0A9N7TKI8</accession>
<gene>
    <name evidence="2" type="ORF">PLEPLA_LOCUS2270</name>
</gene>
<dbReference type="EMBL" id="CADEAL010000113">
    <property type="protein sequence ID" value="CAB1414561.1"/>
    <property type="molecule type" value="Genomic_DNA"/>
</dbReference>
<dbReference type="AlphaFoldDB" id="A0A9N7TKI8"/>
<evidence type="ECO:0000313" key="2">
    <source>
        <dbReference type="EMBL" id="CAB1414561.1"/>
    </source>
</evidence>
<keyword evidence="3" id="KW-1185">Reference proteome</keyword>
<feature type="region of interest" description="Disordered" evidence="1">
    <location>
        <begin position="172"/>
        <end position="204"/>
    </location>
</feature>
<evidence type="ECO:0000256" key="1">
    <source>
        <dbReference type="SAM" id="MobiDB-lite"/>
    </source>
</evidence>
<comment type="caution">
    <text evidence="2">The sequence shown here is derived from an EMBL/GenBank/DDBJ whole genome shotgun (WGS) entry which is preliminary data.</text>
</comment>
<feature type="region of interest" description="Disordered" evidence="1">
    <location>
        <begin position="28"/>
        <end position="59"/>
    </location>
</feature>
<sequence>MPPPPVCTASQDLPLQHVDVDRARCAEMEEAAETASRVQSEAPETAEQDTKPSNVPSGYEEISICSPRSALETGATRLTATSGGRPASGGVVCVCGIVWEWRGRGDGDTGGFATHHTCQLAAPGTRVEPCQSPANATGLMVVAEVLAAVQVGNMNHPAGMKCSAWKAAVSTARMDEGRQERDETDSSSQPSSIHSSIHPSLSLPSPSLPPSLPLFYAPAQRYPALDLITNISLTSLSESSTCVCDSGAIS</sequence>
<proteinExistence type="predicted"/>
<evidence type="ECO:0000313" key="3">
    <source>
        <dbReference type="Proteomes" id="UP001153269"/>
    </source>
</evidence>
<reference evidence="2" key="1">
    <citation type="submission" date="2020-03" db="EMBL/GenBank/DDBJ databases">
        <authorList>
            <person name="Weist P."/>
        </authorList>
    </citation>
    <scope>NUCLEOTIDE SEQUENCE</scope>
</reference>
<dbReference type="Proteomes" id="UP001153269">
    <property type="component" value="Unassembled WGS sequence"/>
</dbReference>
<protein>
    <submittedName>
        <fullName evidence="2">Uncharacterized protein</fullName>
    </submittedName>
</protein>